<dbReference type="InterPro" id="IPR003824">
    <property type="entry name" value="UppP"/>
</dbReference>
<comment type="miscellaneous">
    <text evidence="14">Bacitracin is thought to be involved in the inhibition of peptidoglycan synthesis by sequestering undecaprenyl diphosphate, thereby reducing the pool of lipid carrier available.</text>
</comment>
<evidence type="ECO:0000256" key="12">
    <source>
        <dbReference type="ARBA" id="ARBA00032932"/>
    </source>
</evidence>
<dbReference type="GO" id="GO:0050380">
    <property type="term" value="F:undecaprenyl-diphosphatase activity"/>
    <property type="evidence" value="ECO:0007669"/>
    <property type="project" value="UniProtKB-EC"/>
</dbReference>
<gene>
    <name evidence="14 15" type="primary">uppP</name>
    <name evidence="15" type="ORF">SIID45300_00965</name>
</gene>
<keyword evidence="14" id="KW-0573">Peptidoglycan synthesis</keyword>
<feature type="transmembrane region" description="Helical" evidence="14">
    <location>
        <begin position="189"/>
        <end position="207"/>
    </location>
</feature>
<keyword evidence="8 14" id="KW-1133">Transmembrane helix</keyword>
<dbReference type="RefSeq" id="WP_420904379.1">
    <property type="nucleotide sequence ID" value="NZ_BAAFGK010000004.1"/>
</dbReference>
<evidence type="ECO:0000256" key="13">
    <source>
        <dbReference type="ARBA" id="ARBA00047594"/>
    </source>
</evidence>
<organism evidence="15 16">
    <name type="scientific">Candidatus Magnetaquiglobus chichijimensis</name>
    <dbReference type="NCBI Taxonomy" id="3141448"/>
    <lineage>
        <taxon>Bacteria</taxon>
        <taxon>Pseudomonadati</taxon>
        <taxon>Pseudomonadota</taxon>
        <taxon>Magnetococcia</taxon>
        <taxon>Magnetococcales</taxon>
        <taxon>Candidatus Magnetaquicoccaceae</taxon>
        <taxon>Candidatus Magnetaquiglobus</taxon>
    </lineage>
</organism>
<feature type="transmembrane region" description="Helical" evidence="14">
    <location>
        <begin position="41"/>
        <end position="60"/>
    </location>
</feature>
<protein>
    <recommendedName>
        <fullName evidence="4 14">Undecaprenyl-diphosphatase</fullName>
        <ecNumber evidence="3 14">3.6.1.27</ecNumber>
    </recommendedName>
    <alternativeName>
        <fullName evidence="12 14">Bacitracin resistance protein</fullName>
    </alternativeName>
    <alternativeName>
        <fullName evidence="11 14">Undecaprenyl pyrophosphate phosphatase</fullName>
    </alternativeName>
</protein>
<keyword evidence="6 14" id="KW-0812">Transmembrane</keyword>
<feature type="transmembrane region" description="Helical" evidence="14">
    <location>
        <begin position="86"/>
        <end position="105"/>
    </location>
</feature>
<comment type="caution">
    <text evidence="15">The sequence shown here is derived from an EMBL/GenBank/DDBJ whole genome shotgun (WGS) entry which is preliminary data.</text>
</comment>
<evidence type="ECO:0000256" key="2">
    <source>
        <dbReference type="ARBA" id="ARBA00010621"/>
    </source>
</evidence>
<evidence type="ECO:0000256" key="1">
    <source>
        <dbReference type="ARBA" id="ARBA00004651"/>
    </source>
</evidence>
<evidence type="ECO:0000256" key="3">
    <source>
        <dbReference type="ARBA" id="ARBA00012374"/>
    </source>
</evidence>
<dbReference type="NCBIfam" id="TIGR00753">
    <property type="entry name" value="undec_PP_bacA"/>
    <property type="match status" value="1"/>
</dbReference>
<evidence type="ECO:0000256" key="4">
    <source>
        <dbReference type="ARBA" id="ARBA00021581"/>
    </source>
</evidence>
<keyword evidence="7 14" id="KW-0378">Hydrolase</keyword>
<proteinExistence type="inferred from homology"/>
<comment type="subcellular location">
    <subcellularLocation>
        <location evidence="1 14">Cell membrane</location>
        <topology evidence="1 14">Multi-pass membrane protein</topology>
    </subcellularLocation>
</comment>
<dbReference type="HAMAP" id="MF_01006">
    <property type="entry name" value="Undec_diphosphatase"/>
    <property type="match status" value="1"/>
</dbReference>
<feature type="transmembrane region" description="Helical" evidence="14">
    <location>
        <begin position="117"/>
        <end position="133"/>
    </location>
</feature>
<accession>A0ABQ0C6Z7</accession>
<comment type="function">
    <text evidence="14">Catalyzes the dephosphorylation of undecaprenyl diphosphate (UPP). Confers resistance to bacitracin.</text>
</comment>
<keyword evidence="9 14" id="KW-0472">Membrane</keyword>
<sequence length="268" mass="29434">MELFHSIILGIVQGLTEFLPISSSAHLILVPKLLGWEDQGLMFDIAANTGSLVAVLAYFWRDVVRLTVGFVRTLRPGGFTDNPDGLLAWAVGWATIPIGLAGLTFKHHIETLARNPAVIGTTTLFFGVLLWVADRRGRRLRGIESLTWKDAALIGVAQMFALIPGTSRSGVTMTAALFMGFTRESAARFSFLMAIPVGVLAAILEFRDLLHMSPTLSEWLFMGMGLVVSGISAFAVIHWLMSWLRHQSLVPFAIYRIVLGLVIFLVIL</sequence>
<evidence type="ECO:0000256" key="11">
    <source>
        <dbReference type="ARBA" id="ARBA00032707"/>
    </source>
</evidence>
<evidence type="ECO:0000313" key="16">
    <source>
        <dbReference type="Proteomes" id="UP001628193"/>
    </source>
</evidence>
<feature type="transmembrane region" description="Helical" evidence="14">
    <location>
        <begin position="6"/>
        <end position="29"/>
    </location>
</feature>
<dbReference type="Proteomes" id="UP001628193">
    <property type="component" value="Unassembled WGS sequence"/>
</dbReference>
<comment type="catalytic activity">
    <reaction evidence="13 14">
        <text>di-trans,octa-cis-undecaprenyl diphosphate + H2O = di-trans,octa-cis-undecaprenyl phosphate + phosphate + H(+)</text>
        <dbReference type="Rhea" id="RHEA:28094"/>
        <dbReference type="ChEBI" id="CHEBI:15377"/>
        <dbReference type="ChEBI" id="CHEBI:15378"/>
        <dbReference type="ChEBI" id="CHEBI:43474"/>
        <dbReference type="ChEBI" id="CHEBI:58405"/>
        <dbReference type="ChEBI" id="CHEBI:60392"/>
        <dbReference type="EC" id="3.6.1.27"/>
    </reaction>
</comment>
<name>A0ABQ0C6Z7_9PROT</name>
<dbReference type="EC" id="3.6.1.27" evidence="3 14"/>
<evidence type="ECO:0000256" key="14">
    <source>
        <dbReference type="HAMAP-Rule" id="MF_01006"/>
    </source>
</evidence>
<keyword evidence="14" id="KW-0961">Cell wall biogenesis/degradation</keyword>
<feature type="transmembrane region" description="Helical" evidence="14">
    <location>
        <begin position="248"/>
        <end position="267"/>
    </location>
</feature>
<evidence type="ECO:0000256" key="7">
    <source>
        <dbReference type="ARBA" id="ARBA00022801"/>
    </source>
</evidence>
<reference evidence="15 16" key="1">
    <citation type="submission" date="2024-09" db="EMBL/GenBank/DDBJ databases">
        <title>Draft genome sequence of Candidatus Magnetaquicoccaceae bacterium FCR-1.</title>
        <authorList>
            <person name="Shimoshige H."/>
            <person name="Shimamura S."/>
            <person name="Taoka A."/>
            <person name="Kobayashi H."/>
            <person name="Maekawa T."/>
        </authorList>
    </citation>
    <scope>NUCLEOTIDE SEQUENCE [LARGE SCALE GENOMIC DNA]</scope>
    <source>
        <strain evidence="15 16">FCR-1</strain>
    </source>
</reference>
<evidence type="ECO:0000256" key="5">
    <source>
        <dbReference type="ARBA" id="ARBA00022475"/>
    </source>
</evidence>
<dbReference type="PANTHER" id="PTHR30622:SF4">
    <property type="entry name" value="UNDECAPRENYL-DIPHOSPHATASE"/>
    <property type="match status" value="1"/>
</dbReference>
<keyword evidence="10 14" id="KW-0046">Antibiotic resistance</keyword>
<dbReference type="Pfam" id="PF02673">
    <property type="entry name" value="BacA"/>
    <property type="match status" value="1"/>
</dbReference>
<dbReference type="PANTHER" id="PTHR30622">
    <property type="entry name" value="UNDECAPRENYL-DIPHOSPHATASE"/>
    <property type="match status" value="1"/>
</dbReference>
<keyword evidence="16" id="KW-1185">Reference proteome</keyword>
<feature type="transmembrane region" description="Helical" evidence="14">
    <location>
        <begin position="219"/>
        <end position="241"/>
    </location>
</feature>
<dbReference type="EMBL" id="BAAFGK010000004">
    <property type="protein sequence ID" value="GAB0056657.1"/>
    <property type="molecule type" value="Genomic_DNA"/>
</dbReference>
<keyword evidence="5 14" id="KW-1003">Cell membrane</keyword>
<evidence type="ECO:0000256" key="8">
    <source>
        <dbReference type="ARBA" id="ARBA00022989"/>
    </source>
</evidence>
<keyword evidence="14" id="KW-0133">Cell shape</keyword>
<comment type="similarity">
    <text evidence="2 14">Belongs to the UppP family.</text>
</comment>
<evidence type="ECO:0000256" key="6">
    <source>
        <dbReference type="ARBA" id="ARBA00022692"/>
    </source>
</evidence>
<dbReference type="NCBIfam" id="NF001393">
    <property type="entry name" value="PRK00281.2-4"/>
    <property type="match status" value="1"/>
</dbReference>
<evidence type="ECO:0000256" key="9">
    <source>
        <dbReference type="ARBA" id="ARBA00023136"/>
    </source>
</evidence>
<evidence type="ECO:0000256" key="10">
    <source>
        <dbReference type="ARBA" id="ARBA00023251"/>
    </source>
</evidence>
<evidence type="ECO:0000313" key="15">
    <source>
        <dbReference type="EMBL" id="GAB0056657.1"/>
    </source>
</evidence>